<dbReference type="InterPro" id="IPR002867">
    <property type="entry name" value="IBR_dom"/>
</dbReference>
<dbReference type="PANTHER" id="PTHR38390:SF2">
    <property type="entry name" value="OS01G0103900 PROTEIN"/>
    <property type="match status" value="1"/>
</dbReference>
<protein>
    <recommendedName>
        <fullName evidence="8">RING-type domain-containing protein</fullName>
    </recommendedName>
</protein>
<dbReference type="OrthoDB" id="1906673at2759"/>
<evidence type="ECO:0000256" key="5">
    <source>
        <dbReference type="ARBA" id="ARBA00022786"/>
    </source>
</evidence>
<keyword evidence="5" id="KW-0833">Ubl conjugation pathway</keyword>
<evidence type="ECO:0000256" key="2">
    <source>
        <dbReference type="ARBA" id="ARBA00022723"/>
    </source>
</evidence>
<dbReference type="Proteomes" id="UP001153555">
    <property type="component" value="Unassembled WGS sequence"/>
</dbReference>
<feature type="region of interest" description="Disordered" evidence="7">
    <location>
        <begin position="600"/>
        <end position="620"/>
    </location>
</feature>
<keyword evidence="4" id="KW-0863">Zinc-finger</keyword>
<dbReference type="InterPro" id="IPR044066">
    <property type="entry name" value="TRIAD_supradom"/>
</dbReference>
<dbReference type="PROSITE" id="PS51873">
    <property type="entry name" value="TRIAD"/>
    <property type="match status" value="1"/>
</dbReference>
<evidence type="ECO:0000256" key="1">
    <source>
        <dbReference type="ARBA" id="ARBA00022679"/>
    </source>
</evidence>
<evidence type="ECO:0000256" key="3">
    <source>
        <dbReference type="ARBA" id="ARBA00022737"/>
    </source>
</evidence>
<dbReference type="GO" id="GO:0016740">
    <property type="term" value="F:transferase activity"/>
    <property type="evidence" value="ECO:0007669"/>
    <property type="project" value="UniProtKB-KW"/>
</dbReference>
<dbReference type="SMART" id="SM00647">
    <property type="entry name" value="IBR"/>
    <property type="match status" value="1"/>
</dbReference>
<evidence type="ECO:0000256" key="7">
    <source>
        <dbReference type="SAM" id="MobiDB-lite"/>
    </source>
</evidence>
<dbReference type="PANTHER" id="PTHR38390">
    <property type="entry name" value="OS01G0103900 PROTEIN"/>
    <property type="match status" value="1"/>
</dbReference>
<feature type="compositionally biased region" description="Low complexity" evidence="7">
    <location>
        <begin position="605"/>
        <end position="615"/>
    </location>
</feature>
<dbReference type="CDD" id="cd22582">
    <property type="entry name" value="BRcat_RBR_unk"/>
    <property type="match status" value="1"/>
</dbReference>
<keyword evidence="1" id="KW-0808">Transferase</keyword>
<dbReference type="Pfam" id="PF01485">
    <property type="entry name" value="IBR"/>
    <property type="match status" value="1"/>
</dbReference>
<dbReference type="AlphaFoldDB" id="A0A9N7R0J5"/>
<dbReference type="Gene3D" id="1.20.120.1750">
    <property type="match status" value="1"/>
</dbReference>
<evidence type="ECO:0000256" key="6">
    <source>
        <dbReference type="ARBA" id="ARBA00022833"/>
    </source>
</evidence>
<keyword evidence="3" id="KW-0677">Repeat</keyword>
<sequence length="813" mass="89956">MAASSSSDSGTSGGRGCNSGVSCCGGARAESGVQARANAALSRDLRSLSPPVLRDLKQSLFQLANYYAVSLPKITNSFDGGQSSSKPLLDRIGICYVSRDRVSCADELKIAYNPHGNFNLRDLHHALNNVPTDALSPQSSDSGALCRDLKLADVLSEESLYTWGGHGKNIARKVISISSSFTGALNSETIKALMDASDKNVIVELISLERTLNHHGGIDQLVKQIDSLNNCSFQTLIPDLQVLHGLVKRWLQELTDDREEPLQASFIFKTNLMSSMNQISCNLCASFNPMADEFFFCETCRCHGKPLGHSNMKPNKSLSCPVTSDDLGDLDIVENSVRVGEETILYMPSFQGCSKLKKLASPIDFVVIQRTNLVSLCEGLLMGATYFVIPSTFNHSDDNNSELNNQVFQVVCNVLNSLDQGLVCSSNCNIETGMETSFKCYYILLPTDKGLMLLRRLSALEEFMPIPDVSQLTSCVVDKEIKNTVQDSFLQIEINDYNPIQHERGFHKKLNFLVKESLQFGALPLKSKGNSECHPADFDTNSPKDDQSSVITENKLPPTDVKHEQDKSASILSEEWEKLIVNELGVIMHSPTCNPVSKLDHAVMSSPSQNNNNNSRQLDEKTSRILERLEIPRQLKRKAVSPGSLSSDVCAPHVTVKVKNATIHNNNNNGHIPCPFPGCKGWLEVGLCRAVVGPEVLVEWDRAACESIFPPSQIFYCPYKSCSGMLVMKEGDDDEGDIEKAECLYCNRLVCVRCKVRWHSGIGCDEFSALGEDEREAEDLALHELAKKKEWQRCPKCRFYVEKKNGCLHMKCR</sequence>
<dbReference type="GO" id="GO:0008270">
    <property type="term" value="F:zinc ion binding"/>
    <property type="evidence" value="ECO:0007669"/>
    <property type="project" value="UniProtKB-KW"/>
</dbReference>
<evidence type="ECO:0000259" key="8">
    <source>
        <dbReference type="PROSITE" id="PS51873"/>
    </source>
</evidence>
<dbReference type="SUPFAM" id="SSF57850">
    <property type="entry name" value="RING/U-box"/>
    <property type="match status" value="1"/>
</dbReference>
<keyword evidence="2" id="KW-0479">Metal-binding</keyword>
<name>A0A9N7R0J5_STRHE</name>
<evidence type="ECO:0000256" key="4">
    <source>
        <dbReference type="ARBA" id="ARBA00022771"/>
    </source>
</evidence>
<proteinExistence type="predicted"/>
<organism evidence="9 10">
    <name type="scientific">Striga hermonthica</name>
    <name type="common">Purple witchweed</name>
    <name type="synonym">Buchnera hermonthica</name>
    <dbReference type="NCBI Taxonomy" id="68872"/>
    <lineage>
        <taxon>Eukaryota</taxon>
        <taxon>Viridiplantae</taxon>
        <taxon>Streptophyta</taxon>
        <taxon>Embryophyta</taxon>
        <taxon>Tracheophyta</taxon>
        <taxon>Spermatophyta</taxon>
        <taxon>Magnoliopsida</taxon>
        <taxon>eudicotyledons</taxon>
        <taxon>Gunneridae</taxon>
        <taxon>Pentapetalae</taxon>
        <taxon>asterids</taxon>
        <taxon>lamiids</taxon>
        <taxon>Lamiales</taxon>
        <taxon>Orobanchaceae</taxon>
        <taxon>Buchnereae</taxon>
        <taxon>Striga</taxon>
    </lineage>
</organism>
<feature type="region of interest" description="Disordered" evidence="7">
    <location>
        <begin position="531"/>
        <end position="567"/>
    </location>
</feature>
<dbReference type="EMBL" id="CACSLK010000984">
    <property type="protein sequence ID" value="CAA0806833.1"/>
    <property type="molecule type" value="Genomic_DNA"/>
</dbReference>
<evidence type="ECO:0000313" key="9">
    <source>
        <dbReference type="EMBL" id="CAA0806833.1"/>
    </source>
</evidence>
<feature type="domain" description="RING-type" evidence="8">
    <location>
        <begin position="620"/>
        <end position="813"/>
    </location>
</feature>
<keyword evidence="10" id="KW-1185">Reference proteome</keyword>
<gene>
    <name evidence="9" type="ORF">SHERM_09714</name>
</gene>
<feature type="compositionally biased region" description="Basic and acidic residues" evidence="7">
    <location>
        <begin position="531"/>
        <end position="547"/>
    </location>
</feature>
<comment type="caution">
    <text evidence="9">The sequence shown here is derived from an EMBL/GenBank/DDBJ whole genome shotgun (WGS) entry which is preliminary data.</text>
</comment>
<evidence type="ECO:0000313" key="10">
    <source>
        <dbReference type="Proteomes" id="UP001153555"/>
    </source>
</evidence>
<reference evidence="9" key="1">
    <citation type="submission" date="2019-12" db="EMBL/GenBank/DDBJ databases">
        <authorList>
            <person name="Scholes J."/>
        </authorList>
    </citation>
    <scope>NUCLEOTIDE SEQUENCE</scope>
</reference>
<accession>A0A9N7R0J5</accession>
<keyword evidence="6" id="KW-0862">Zinc</keyword>